<evidence type="ECO:0000256" key="2">
    <source>
        <dbReference type="ARBA" id="ARBA00005709"/>
    </source>
</evidence>
<dbReference type="PANTHER" id="PTHR42792:SF2">
    <property type="entry name" value="FLAGELLIN"/>
    <property type="match status" value="1"/>
</dbReference>
<dbReference type="Gene3D" id="2.170.280.10">
    <property type="entry name" value="f41 fragment of flagellin, middle domain"/>
    <property type="match status" value="1"/>
</dbReference>
<dbReference type="Proteomes" id="UP000243053">
    <property type="component" value="Unassembled WGS sequence"/>
</dbReference>
<name>A0A1Y5E3A2_COLPS</name>
<dbReference type="Gene3D" id="1.20.1330.10">
    <property type="entry name" value="f41 fragment of flagellin, N-terminal domain"/>
    <property type="match status" value="1"/>
</dbReference>
<feature type="domain" description="Flagellin C-terminal" evidence="4">
    <location>
        <begin position="65"/>
        <end position="150"/>
    </location>
</feature>
<organism evidence="5 6">
    <name type="scientific">Colwellia psychrerythraea</name>
    <name type="common">Vibrio psychroerythus</name>
    <dbReference type="NCBI Taxonomy" id="28229"/>
    <lineage>
        <taxon>Bacteria</taxon>
        <taxon>Pseudomonadati</taxon>
        <taxon>Pseudomonadota</taxon>
        <taxon>Gammaproteobacteria</taxon>
        <taxon>Alteromonadales</taxon>
        <taxon>Colwelliaceae</taxon>
        <taxon>Colwellia</taxon>
    </lineage>
</organism>
<dbReference type="InterPro" id="IPR001492">
    <property type="entry name" value="Flagellin"/>
</dbReference>
<dbReference type="GO" id="GO:0005198">
    <property type="term" value="F:structural molecule activity"/>
    <property type="evidence" value="ECO:0007669"/>
    <property type="project" value="InterPro"/>
</dbReference>
<evidence type="ECO:0000259" key="4">
    <source>
        <dbReference type="Pfam" id="PF00700"/>
    </source>
</evidence>
<dbReference type="Gene3D" id="6.10.10.10">
    <property type="entry name" value="Flagellar export chaperone, C-terminal domain"/>
    <property type="match status" value="1"/>
</dbReference>
<evidence type="ECO:0000313" key="5">
    <source>
        <dbReference type="EMBL" id="OUR75137.1"/>
    </source>
</evidence>
<evidence type="ECO:0000256" key="1">
    <source>
        <dbReference type="ARBA" id="ARBA00004365"/>
    </source>
</evidence>
<evidence type="ECO:0000256" key="3">
    <source>
        <dbReference type="ARBA" id="ARBA00023143"/>
    </source>
</evidence>
<comment type="subcellular location">
    <subcellularLocation>
        <location evidence="1">Bacterial flagellum</location>
    </subcellularLocation>
</comment>
<dbReference type="Pfam" id="PF00700">
    <property type="entry name" value="Flagellin_C"/>
    <property type="match status" value="1"/>
</dbReference>
<feature type="non-terminal residue" evidence="5">
    <location>
        <position position="1"/>
    </location>
</feature>
<dbReference type="AlphaFoldDB" id="A0A1Y5E3A2"/>
<sequence length="151" mass="15394">GADNAGAGEAVSATFAGTVRLSSDATFSATASGTTLAADTNTNTSALINVDTVDLSTIDGSQDALAIIDSALAQIDNSRADLGALQNRFGHTINNLANIQENVSASRSRIQDTDFAVETAQMTKNQILQQAGTSILAQANQLPQAALSLIG</sequence>
<dbReference type="InterPro" id="IPR042187">
    <property type="entry name" value="Flagellin_C_sub2"/>
</dbReference>
<comment type="caution">
    <text evidence="5">The sequence shown here is derived from an EMBL/GenBank/DDBJ whole genome shotgun (WGS) entry which is preliminary data.</text>
</comment>
<accession>A0A1Y5E3A2</accession>
<reference evidence="6" key="1">
    <citation type="journal article" date="2017" name="Proc. Natl. Acad. Sci. U.S.A.">
        <title>Simulation of Deepwater Horizon oil plume reveals substrate specialization within a complex community of hydrocarbon degraders.</title>
        <authorList>
            <person name="Hu P."/>
            <person name="Dubinsky E.A."/>
            <person name="Probst A.J."/>
            <person name="Wang J."/>
            <person name="Sieber C.M.K."/>
            <person name="Tom L.M."/>
            <person name="Gardinali P."/>
            <person name="Banfield J.F."/>
            <person name="Atlas R.M."/>
            <person name="Andersen G.L."/>
        </authorList>
    </citation>
    <scope>NUCLEOTIDE SEQUENCE [LARGE SCALE GENOMIC DNA]</scope>
</reference>
<protein>
    <submittedName>
        <fullName evidence="5">Branched-chain alpha-keto acid dehydrogenase subunit E2</fullName>
    </submittedName>
</protein>
<dbReference type="InterPro" id="IPR046358">
    <property type="entry name" value="Flagellin_C"/>
</dbReference>
<dbReference type="EMBL" id="MAAF01000114">
    <property type="protein sequence ID" value="OUR75137.1"/>
    <property type="molecule type" value="Genomic_DNA"/>
</dbReference>
<gene>
    <name evidence="5" type="ORF">A9Q75_18525</name>
</gene>
<dbReference type="GO" id="GO:0009288">
    <property type="term" value="C:bacterial-type flagellum"/>
    <property type="evidence" value="ECO:0007669"/>
    <property type="project" value="UniProtKB-SubCell"/>
</dbReference>
<evidence type="ECO:0000313" key="6">
    <source>
        <dbReference type="Proteomes" id="UP000243053"/>
    </source>
</evidence>
<dbReference type="PANTHER" id="PTHR42792">
    <property type="entry name" value="FLAGELLIN"/>
    <property type="match status" value="1"/>
</dbReference>
<proteinExistence type="inferred from homology"/>
<dbReference type="SUPFAM" id="SSF64518">
    <property type="entry name" value="Phase 1 flagellin"/>
    <property type="match status" value="1"/>
</dbReference>
<comment type="similarity">
    <text evidence="2">Belongs to the bacterial flagellin family.</text>
</comment>
<keyword evidence="3" id="KW-0975">Bacterial flagellum</keyword>